<dbReference type="AlphaFoldDB" id="A0A1S1N9P8"/>
<evidence type="ECO:0000313" key="2">
    <source>
        <dbReference type="Proteomes" id="UP000180253"/>
    </source>
</evidence>
<evidence type="ECO:0000313" key="1">
    <source>
        <dbReference type="EMBL" id="OHU96388.1"/>
    </source>
</evidence>
<dbReference type="Proteomes" id="UP000180253">
    <property type="component" value="Unassembled WGS sequence"/>
</dbReference>
<keyword evidence="2" id="KW-1185">Reference proteome</keyword>
<name>A0A1S1N9P8_9GAMM</name>
<dbReference type="STRING" id="327939.BIW53_07560"/>
<protein>
    <submittedName>
        <fullName evidence="1">Uncharacterized protein</fullName>
    </submittedName>
</protein>
<sequence length="205" mass="22512">MQPNRKKVPVVTTRRLTLINIKKAGLQSVVAVTLLMGNIDAPSMDAFYEDDASFNEVASALTSGWGWGISSAHARNDRNCTSMDECFDIVGSRPDSYEERWLNERNNPDSRDTINYDDYDGRHDGGGGGGNREQYIKQCNERVSAAVENCKDTYMGYTTTAGILCGRISWGIGAATCGGGATSLVYKAHKWCDAQGTKMKERECN</sequence>
<accession>A0A1S1N9P8</accession>
<comment type="caution">
    <text evidence="1">The sequence shown here is derived from an EMBL/GenBank/DDBJ whole genome shotgun (WGS) entry which is preliminary data.</text>
</comment>
<proteinExistence type="predicted"/>
<gene>
    <name evidence="1" type="ORF">BIW53_07560</name>
</gene>
<reference evidence="1 2" key="1">
    <citation type="submission" date="2016-10" db="EMBL/GenBank/DDBJ databases">
        <title>Pseudoalteromonas amylolytica sp. nov., isolated from the surface seawater.</title>
        <authorList>
            <person name="Wu Y.-H."/>
            <person name="Cheng H."/>
            <person name="Jin X.-B."/>
            <person name="Wang C.-S."/>
            <person name="Xu X.-W."/>
        </authorList>
    </citation>
    <scope>NUCLEOTIDE SEQUENCE [LARGE SCALE GENOMIC DNA]</scope>
    <source>
        <strain evidence="1 2">JCM 12483</strain>
    </source>
</reference>
<dbReference type="EMBL" id="MNAN01000027">
    <property type="protein sequence ID" value="OHU96388.1"/>
    <property type="molecule type" value="Genomic_DNA"/>
</dbReference>
<organism evidence="1 2">
    <name type="scientific">Pseudoalteromonas byunsanensis</name>
    <dbReference type="NCBI Taxonomy" id="327939"/>
    <lineage>
        <taxon>Bacteria</taxon>
        <taxon>Pseudomonadati</taxon>
        <taxon>Pseudomonadota</taxon>
        <taxon>Gammaproteobacteria</taxon>
        <taxon>Alteromonadales</taxon>
        <taxon>Pseudoalteromonadaceae</taxon>
        <taxon>Pseudoalteromonas</taxon>
    </lineage>
</organism>